<sequence length="298" mass="34884">MERYKQNYGNYQRKLKLKLDRISIEQNDMLSMYEEEKRSLKEKENDGQRLMPESNLYHIHPSGQGMNPIIRRQADSYWDLTKAAKLKHNVSETVDNFRIKRRLVYYKPKVNVNENTTRNARESKKLTPLSVNDKFSRARKKVQFASLTNGSDRVMPTTKTSKSSTYRQEFSPGKESSEREKHKTSWKVSNPSMASLTAFPLSSIWNSKSSRGREHQSKSECGSPLKGRVKNKVIRNYLLQDVFKRLSSSHEKKIYRPTEEVGREQRSTVSCDYESLRECRYLRIPDNLSQSLNDLKIT</sequence>
<gene>
    <name evidence="2" type="ORF">ACJMK2_041925</name>
</gene>
<reference evidence="2 3" key="1">
    <citation type="submission" date="2024-11" db="EMBL/GenBank/DDBJ databases">
        <title>Chromosome-level genome assembly of the freshwater bivalve Anodonta woodiana.</title>
        <authorList>
            <person name="Chen X."/>
        </authorList>
    </citation>
    <scope>NUCLEOTIDE SEQUENCE [LARGE SCALE GENOMIC DNA]</scope>
    <source>
        <strain evidence="2">MN2024</strain>
        <tissue evidence="2">Gills</tissue>
    </source>
</reference>
<dbReference type="EMBL" id="JBJQND010000008">
    <property type="protein sequence ID" value="KAL3869216.1"/>
    <property type="molecule type" value="Genomic_DNA"/>
</dbReference>
<dbReference type="AlphaFoldDB" id="A0ABD3W738"/>
<proteinExistence type="predicted"/>
<organism evidence="2 3">
    <name type="scientific">Sinanodonta woodiana</name>
    <name type="common">Chinese pond mussel</name>
    <name type="synonym">Anodonta woodiana</name>
    <dbReference type="NCBI Taxonomy" id="1069815"/>
    <lineage>
        <taxon>Eukaryota</taxon>
        <taxon>Metazoa</taxon>
        <taxon>Spiralia</taxon>
        <taxon>Lophotrochozoa</taxon>
        <taxon>Mollusca</taxon>
        <taxon>Bivalvia</taxon>
        <taxon>Autobranchia</taxon>
        <taxon>Heteroconchia</taxon>
        <taxon>Palaeoheterodonta</taxon>
        <taxon>Unionida</taxon>
        <taxon>Unionoidea</taxon>
        <taxon>Unionidae</taxon>
        <taxon>Unioninae</taxon>
        <taxon>Sinanodonta</taxon>
    </lineage>
</organism>
<evidence type="ECO:0000313" key="3">
    <source>
        <dbReference type="Proteomes" id="UP001634394"/>
    </source>
</evidence>
<accession>A0ABD3W738</accession>
<name>A0ABD3W738_SINWO</name>
<comment type="caution">
    <text evidence="2">The sequence shown here is derived from an EMBL/GenBank/DDBJ whole genome shotgun (WGS) entry which is preliminary data.</text>
</comment>
<evidence type="ECO:0000256" key="1">
    <source>
        <dbReference type="SAM" id="MobiDB-lite"/>
    </source>
</evidence>
<evidence type="ECO:0000313" key="2">
    <source>
        <dbReference type="EMBL" id="KAL3869216.1"/>
    </source>
</evidence>
<dbReference type="Proteomes" id="UP001634394">
    <property type="component" value="Unassembled WGS sequence"/>
</dbReference>
<feature type="compositionally biased region" description="Polar residues" evidence="1">
    <location>
        <begin position="149"/>
        <end position="168"/>
    </location>
</feature>
<feature type="region of interest" description="Disordered" evidence="1">
    <location>
        <begin position="149"/>
        <end position="188"/>
    </location>
</feature>
<protein>
    <submittedName>
        <fullName evidence="2">Uncharacterized protein</fullName>
    </submittedName>
</protein>
<keyword evidence="3" id="KW-1185">Reference proteome</keyword>